<dbReference type="GO" id="GO:0030145">
    <property type="term" value="F:manganese ion binding"/>
    <property type="evidence" value="ECO:0007669"/>
    <property type="project" value="InterPro"/>
</dbReference>
<proteinExistence type="inferred from homology"/>
<dbReference type="Proteomes" id="UP001239215">
    <property type="component" value="Unassembled WGS sequence"/>
</dbReference>
<keyword evidence="5 8" id="KW-0378">Hydrolase</keyword>
<evidence type="ECO:0000313" key="10">
    <source>
        <dbReference type="EMBL" id="MDQ1106500.1"/>
    </source>
</evidence>
<dbReference type="EMBL" id="JAUTAN010000001">
    <property type="protein sequence ID" value="MDQ1106500.1"/>
    <property type="molecule type" value="Genomic_DNA"/>
</dbReference>
<evidence type="ECO:0000313" key="11">
    <source>
        <dbReference type="Proteomes" id="UP001239215"/>
    </source>
</evidence>
<dbReference type="RefSeq" id="WP_307204226.1">
    <property type="nucleotide sequence ID" value="NZ_JAUTAN010000001.1"/>
</dbReference>
<evidence type="ECO:0000256" key="8">
    <source>
        <dbReference type="RuleBase" id="RU003476"/>
    </source>
</evidence>
<dbReference type="GO" id="GO:0009132">
    <property type="term" value="P:nucleoside diphosphate metabolic process"/>
    <property type="evidence" value="ECO:0007669"/>
    <property type="project" value="InterPro"/>
</dbReference>
<dbReference type="Gene3D" id="3.90.79.10">
    <property type="entry name" value="Nucleoside Triphosphate Pyrophosphohydrolase"/>
    <property type="match status" value="1"/>
</dbReference>
<evidence type="ECO:0000256" key="4">
    <source>
        <dbReference type="ARBA" id="ARBA00022723"/>
    </source>
</evidence>
<evidence type="ECO:0000256" key="3">
    <source>
        <dbReference type="ARBA" id="ARBA00006506"/>
    </source>
</evidence>
<comment type="similarity">
    <text evidence="3">Belongs to the Nudix hydrolase family. PCD1 subfamily.</text>
</comment>
<dbReference type="GO" id="GO:0010945">
    <property type="term" value="F:coenzyme A diphosphatase activity"/>
    <property type="evidence" value="ECO:0007669"/>
    <property type="project" value="InterPro"/>
</dbReference>
<dbReference type="InterPro" id="IPR000086">
    <property type="entry name" value="NUDIX_hydrolase_dom"/>
</dbReference>
<dbReference type="InterPro" id="IPR045121">
    <property type="entry name" value="CoAse"/>
</dbReference>
<comment type="caution">
    <text evidence="10">The sequence shown here is derived from an EMBL/GenBank/DDBJ whole genome shotgun (WGS) entry which is preliminary data.</text>
</comment>
<dbReference type="PRINTS" id="PR00502">
    <property type="entry name" value="NUDIXFAMILY"/>
</dbReference>
<gene>
    <name evidence="10" type="ORF">QE405_003784</name>
</gene>
<feature type="domain" description="Nudix hydrolase" evidence="9">
    <location>
        <begin position="38"/>
        <end position="177"/>
    </location>
</feature>
<dbReference type="PANTHER" id="PTHR12992">
    <property type="entry name" value="NUDIX HYDROLASE"/>
    <property type="match status" value="1"/>
</dbReference>
<dbReference type="InterPro" id="IPR020084">
    <property type="entry name" value="NUDIX_hydrolase_CS"/>
</dbReference>
<organism evidence="10 11">
    <name type="scientific">Nocardioides zeae</name>
    <dbReference type="NCBI Taxonomy" id="1457234"/>
    <lineage>
        <taxon>Bacteria</taxon>
        <taxon>Bacillati</taxon>
        <taxon>Actinomycetota</taxon>
        <taxon>Actinomycetes</taxon>
        <taxon>Propionibacteriales</taxon>
        <taxon>Nocardioidaceae</taxon>
        <taxon>Nocardioides</taxon>
    </lineage>
</organism>
<reference evidence="10" key="1">
    <citation type="submission" date="2023-07" db="EMBL/GenBank/DDBJ databases">
        <title>Functional and genomic diversity of the sorghum phyllosphere microbiome.</title>
        <authorList>
            <person name="Shade A."/>
        </authorList>
    </citation>
    <scope>NUCLEOTIDE SEQUENCE</scope>
    <source>
        <strain evidence="10">SORGH_AS_1067</strain>
    </source>
</reference>
<dbReference type="SUPFAM" id="SSF55811">
    <property type="entry name" value="Nudix"/>
    <property type="match status" value="1"/>
</dbReference>
<accession>A0AAJ1U5R4</accession>
<dbReference type="PROSITE" id="PS01293">
    <property type="entry name" value="NUDIX_COA"/>
    <property type="match status" value="1"/>
</dbReference>
<protein>
    <submittedName>
        <fullName evidence="10">8-oxo-dGTP pyrophosphatase MutT (NUDIX family)</fullName>
    </submittedName>
</protein>
<keyword evidence="4" id="KW-0479">Metal-binding</keyword>
<dbReference type="GO" id="GO:0000287">
    <property type="term" value="F:magnesium ion binding"/>
    <property type="evidence" value="ECO:0007669"/>
    <property type="project" value="InterPro"/>
</dbReference>
<dbReference type="AlphaFoldDB" id="A0AAJ1U5R4"/>
<dbReference type="Pfam" id="PF00293">
    <property type="entry name" value="NUDIX"/>
    <property type="match status" value="1"/>
</dbReference>
<evidence type="ECO:0000256" key="2">
    <source>
        <dbReference type="ARBA" id="ARBA00001946"/>
    </source>
</evidence>
<dbReference type="CDD" id="cd03426">
    <property type="entry name" value="NUDIX_CoAse_Nudt7"/>
    <property type="match status" value="1"/>
</dbReference>
<evidence type="ECO:0000256" key="5">
    <source>
        <dbReference type="ARBA" id="ARBA00022801"/>
    </source>
</evidence>
<comment type="cofactor">
    <cofactor evidence="1">
        <name>Mn(2+)</name>
        <dbReference type="ChEBI" id="CHEBI:29035"/>
    </cofactor>
</comment>
<comment type="cofactor">
    <cofactor evidence="2">
        <name>Mg(2+)</name>
        <dbReference type="ChEBI" id="CHEBI:18420"/>
    </cofactor>
</comment>
<dbReference type="InterPro" id="IPR015797">
    <property type="entry name" value="NUDIX_hydrolase-like_dom_sf"/>
</dbReference>
<keyword evidence="6" id="KW-0460">Magnesium</keyword>
<dbReference type="InterPro" id="IPR020476">
    <property type="entry name" value="Nudix_hydrolase"/>
</dbReference>
<dbReference type="PROSITE" id="PS51462">
    <property type="entry name" value="NUDIX"/>
    <property type="match status" value="1"/>
</dbReference>
<dbReference type="PROSITE" id="PS00893">
    <property type="entry name" value="NUDIX_BOX"/>
    <property type="match status" value="1"/>
</dbReference>
<keyword evidence="7" id="KW-0464">Manganese</keyword>
<evidence type="ECO:0000256" key="7">
    <source>
        <dbReference type="ARBA" id="ARBA00023211"/>
    </source>
</evidence>
<evidence type="ECO:0000256" key="1">
    <source>
        <dbReference type="ARBA" id="ARBA00001936"/>
    </source>
</evidence>
<dbReference type="InterPro" id="IPR000059">
    <property type="entry name" value="NUDIX_hydrolase_NudL_CS"/>
</dbReference>
<dbReference type="PANTHER" id="PTHR12992:SF11">
    <property type="entry name" value="MITOCHONDRIAL COENZYME A DIPHOSPHATASE NUDT8"/>
    <property type="match status" value="1"/>
</dbReference>
<name>A0AAJ1U5R4_9ACTN</name>
<sequence>MTTTREDQVPDWLRPVTDALTEIRAEHLTAFTPPPGSSPRQGAVLMVFAEGDRGPELLLTERAHDMRSHPGQVSFPGGSLDPGENHEQAALREAWEEIGLDPASVHVVGRLPELWLPPSNFAVVPVVAWWASPGAVSVRSPQEVHAIHRVAIADLVDARWRRTIRGPSGWTSPGFLIGADHDVVLWGFTGGIIARLLDFIGWSEPWDESLTAELPSYMFSGVERANDRRAEPRVPPMADIEETDA</sequence>
<evidence type="ECO:0000256" key="6">
    <source>
        <dbReference type="ARBA" id="ARBA00022842"/>
    </source>
</evidence>
<evidence type="ECO:0000259" key="9">
    <source>
        <dbReference type="PROSITE" id="PS51462"/>
    </source>
</evidence>